<dbReference type="Proteomes" id="UP000223968">
    <property type="component" value="Unassembled WGS sequence"/>
</dbReference>
<keyword evidence="3" id="KW-0862">Zinc</keyword>
<dbReference type="PANTHER" id="PTHR42940">
    <property type="entry name" value="ALCOHOL DEHYDROGENASE 1-RELATED"/>
    <property type="match status" value="1"/>
</dbReference>
<evidence type="ECO:0000313" key="7">
    <source>
        <dbReference type="Proteomes" id="UP000223968"/>
    </source>
</evidence>
<evidence type="ECO:0000256" key="3">
    <source>
        <dbReference type="ARBA" id="ARBA00022833"/>
    </source>
</evidence>
<keyword evidence="4" id="KW-0560">Oxidoreductase</keyword>
<proteinExistence type="predicted"/>
<gene>
    <name evidence="6" type="ORF">AJ79_04383</name>
</gene>
<feature type="domain" description="Alcohol dehydrogenase-like C-terminal" evidence="5">
    <location>
        <begin position="35"/>
        <end position="153"/>
    </location>
</feature>
<keyword evidence="7" id="KW-1185">Reference proteome</keyword>
<evidence type="ECO:0000256" key="4">
    <source>
        <dbReference type="ARBA" id="ARBA00023002"/>
    </source>
</evidence>
<evidence type="ECO:0000313" key="6">
    <source>
        <dbReference type="EMBL" id="PGH12317.1"/>
    </source>
</evidence>
<dbReference type="STRING" id="1447875.A0A2B7XV09"/>
<dbReference type="InterPro" id="IPR036291">
    <property type="entry name" value="NAD(P)-bd_dom_sf"/>
</dbReference>
<dbReference type="InterPro" id="IPR013149">
    <property type="entry name" value="ADH-like_C"/>
</dbReference>
<dbReference type="Pfam" id="PF00107">
    <property type="entry name" value="ADH_zinc_N"/>
    <property type="match status" value="1"/>
</dbReference>
<protein>
    <recommendedName>
        <fullName evidence="5">Alcohol dehydrogenase-like C-terminal domain-containing protein</fullName>
    </recommendedName>
</protein>
<evidence type="ECO:0000259" key="5">
    <source>
        <dbReference type="Pfam" id="PF00107"/>
    </source>
</evidence>
<dbReference type="GO" id="GO:0005737">
    <property type="term" value="C:cytoplasm"/>
    <property type="evidence" value="ECO:0007669"/>
    <property type="project" value="TreeGrafter"/>
</dbReference>
<dbReference type="AlphaFoldDB" id="A0A2B7XV09"/>
<accession>A0A2B7XV09</accession>
<keyword evidence="2" id="KW-0479">Metal-binding</keyword>
<comment type="cofactor">
    <cofactor evidence="1">
        <name>Zn(2+)</name>
        <dbReference type="ChEBI" id="CHEBI:29105"/>
    </cofactor>
</comment>
<dbReference type="GO" id="GO:0004022">
    <property type="term" value="F:alcohol dehydrogenase (NAD+) activity"/>
    <property type="evidence" value="ECO:0007669"/>
    <property type="project" value="TreeGrafter"/>
</dbReference>
<dbReference type="OrthoDB" id="256333at2759"/>
<evidence type="ECO:0000256" key="2">
    <source>
        <dbReference type="ARBA" id="ARBA00022723"/>
    </source>
</evidence>
<dbReference type="GO" id="GO:0046872">
    <property type="term" value="F:metal ion binding"/>
    <property type="evidence" value="ECO:0007669"/>
    <property type="project" value="UniProtKB-KW"/>
</dbReference>
<evidence type="ECO:0000256" key="1">
    <source>
        <dbReference type="ARBA" id="ARBA00001947"/>
    </source>
</evidence>
<dbReference type="PANTHER" id="PTHR42940:SF8">
    <property type="entry name" value="VACUOLAR PROTEIN SORTING-ASSOCIATED PROTEIN 11"/>
    <property type="match status" value="1"/>
</dbReference>
<name>A0A2B7XV09_9EURO</name>
<reference evidence="6 7" key="1">
    <citation type="submission" date="2017-10" db="EMBL/GenBank/DDBJ databases">
        <title>Comparative genomics in systemic dimorphic fungi from Ajellomycetaceae.</title>
        <authorList>
            <person name="Munoz J.F."/>
            <person name="Mcewen J.G."/>
            <person name="Clay O.K."/>
            <person name="Cuomo C.A."/>
        </authorList>
    </citation>
    <scope>NUCLEOTIDE SEQUENCE [LARGE SCALE GENOMIC DNA]</scope>
    <source>
        <strain evidence="6 7">UAMH5409</strain>
    </source>
</reference>
<dbReference type="EMBL" id="PDNB01000060">
    <property type="protein sequence ID" value="PGH12317.1"/>
    <property type="molecule type" value="Genomic_DNA"/>
</dbReference>
<organism evidence="6 7">
    <name type="scientific">Helicocarpus griseus UAMH5409</name>
    <dbReference type="NCBI Taxonomy" id="1447875"/>
    <lineage>
        <taxon>Eukaryota</taxon>
        <taxon>Fungi</taxon>
        <taxon>Dikarya</taxon>
        <taxon>Ascomycota</taxon>
        <taxon>Pezizomycotina</taxon>
        <taxon>Eurotiomycetes</taxon>
        <taxon>Eurotiomycetidae</taxon>
        <taxon>Onygenales</taxon>
        <taxon>Ajellomycetaceae</taxon>
        <taxon>Helicocarpus</taxon>
    </lineage>
</organism>
<sequence>MCHLSRRHRSCVREVLNLNLDYGVPVGVIGVGGQGSLGIQFTRTLGHPTVTIDNRPEGLQLAGEVPLSLSPQEIVGYNDPYVVSQILNFAGDGGLAAVVVCTDNVEMTGWSLKLLRSKGVCTILGLPTDELRFNASDLVFKESSIIGSIVANPRLVFDMM</sequence>
<dbReference type="Gene3D" id="3.40.50.720">
    <property type="entry name" value="NAD(P)-binding Rossmann-like Domain"/>
    <property type="match status" value="1"/>
</dbReference>
<comment type="caution">
    <text evidence="6">The sequence shown here is derived from an EMBL/GenBank/DDBJ whole genome shotgun (WGS) entry which is preliminary data.</text>
</comment>
<dbReference type="SUPFAM" id="SSF51735">
    <property type="entry name" value="NAD(P)-binding Rossmann-fold domains"/>
    <property type="match status" value="1"/>
</dbReference>